<gene>
    <name evidence="1" type="ORF">SAMN05216564_101608</name>
</gene>
<dbReference type="AlphaFoldDB" id="A0A1H3EV93"/>
<proteinExistence type="predicted"/>
<keyword evidence="1" id="KW-0413">Isomerase</keyword>
<sequence length="254" mass="26677">MRITDDDGVRTVTFDRPDSKNAFTEQAARDLASAIDGTSTADHDAIVLTGEGDAFSAGGDVEAMAAREETAAESFERVQDTLGRVVEAAMTSPVPIVAKVNGDAVGAGLAVTAVSDFAYAAADATFGCAFVRVGLVPDTGGTFLLPKLVGLRAAKRLAFTADFFDAAEAAELGLINEAVPADELDATVDDLLETLGKRPSETIGLAKRAMHENLGTYWREALDQELLTQSLAYGTPDHEEGVSAFLEGRDPDFS</sequence>
<evidence type="ECO:0000313" key="2">
    <source>
        <dbReference type="Proteomes" id="UP000199079"/>
    </source>
</evidence>
<protein>
    <submittedName>
        <fullName evidence="1">2-(1,2-epoxy-1,2-dihydrophenyl)acetyl-CoA isomerase</fullName>
    </submittedName>
</protein>
<reference evidence="2" key="1">
    <citation type="submission" date="2016-10" db="EMBL/GenBank/DDBJ databases">
        <authorList>
            <person name="Varghese N."/>
            <person name="Submissions S."/>
        </authorList>
    </citation>
    <scope>NUCLEOTIDE SEQUENCE [LARGE SCALE GENOMIC DNA]</scope>
    <source>
        <strain evidence="2">DC30,IBRC 10041,KCTC 4046</strain>
    </source>
</reference>
<dbReference type="OrthoDB" id="27846at2157"/>
<dbReference type="Pfam" id="PF00378">
    <property type="entry name" value="ECH_1"/>
    <property type="match status" value="1"/>
</dbReference>
<dbReference type="Gene3D" id="3.90.226.10">
    <property type="entry name" value="2-enoyl-CoA Hydratase, Chain A, domain 1"/>
    <property type="match status" value="1"/>
</dbReference>
<accession>A0A1H3EV93</accession>
<keyword evidence="2" id="KW-1185">Reference proteome</keyword>
<dbReference type="EMBL" id="FNPC01000001">
    <property type="protein sequence ID" value="SDX82487.1"/>
    <property type="molecule type" value="Genomic_DNA"/>
</dbReference>
<dbReference type="RefSeq" id="WP_092730695.1">
    <property type="nucleotide sequence ID" value="NZ_FNPC01000001.1"/>
</dbReference>
<dbReference type="InterPro" id="IPR029045">
    <property type="entry name" value="ClpP/crotonase-like_dom_sf"/>
</dbReference>
<name>A0A1H3EV93_9EURY</name>
<dbReference type="SUPFAM" id="SSF52096">
    <property type="entry name" value="ClpP/crotonase"/>
    <property type="match status" value="1"/>
</dbReference>
<dbReference type="CDD" id="cd06558">
    <property type="entry name" value="crotonase-like"/>
    <property type="match status" value="1"/>
</dbReference>
<dbReference type="Proteomes" id="UP000199079">
    <property type="component" value="Unassembled WGS sequence"/>
</dbReference>
<dbReference type="InterPro" id="IPR001753">
    <property type="entry name" value="Enoyl-CoA_hydra/iso"/>
</dbReference>
<evidence type="ECO:0000313" key="1">
    <source>
        <dbReference type="EMBL" id="SDX82487.1"/>
    </source>
</evidence>
<dbReference type="PANTHER" id="PTHR43459">
    <property type="entry name" value="ENOYL-COA HYDRATASE"/>
    <property type="match status" value="1"/>
</dbReference>
<organism evidence="1 2">
    <name type="scientific">Halopenitus persicus</name>
    <dbReference type="NCBI Taxonomy" id="1048396"/>
    <lineage>
        <taxon>Archaea</taxon>
        <taxon>Methanobacteriati</taxon>
        <taxon>Methanobacteriota</taxon>
        <taxon>Stenosarchaea group</taxon>
        <taxon>Halobacteria</taxon>
        <taxon>Halobacteriales</taxon>
        <taxon>Haloferacaceae</taxon>
        <taxon>Halopenitus</taxon>
    </lineage>
</organism>
<dbReference type="InterPro" id="IPR014748">
    <property type="entry name" value="Enoyl-CoA_hydra_C"/>
</dbReference>
<dbReference type="PANTHER" id="PTHR43459:SF1">
    <property type="entry name" value="EG:BACN32G11.4 PROTEIN"/>
    <property type="match status" value="1"/>
</dbReference>
<dbReference type="GO" id="GO:0016853">
    <property type="term" value="F:isomerase activity"/>
    <property type="evidence" value="ECO:0007669"/>
    <property type="project" value="UniProtKB-KW"/>
</dbReference>
<dbReference type="Gene3D" id="1.10.12.10">
    <property type="entry name" value="Lyase 2-enoyl-coa Hydratase, Chain A, domain 2"/>
    <property type="match status" value="1"/>
</dbReference>